<dbReference type="Pfam" id="PF01370">
    <property type="entry name" value="Epimerase"/>
    <property type="match status" value="1"/>
</dbReference>
<dbReference type="InterPro" id="IPR001509">
    <property type="entry name" value="Epimerase_deHydtase"/>
</dbReference>
<keyword evidence="4" id="KW-1185">Reference proteome</keyword>
<evidence type="ECO:0000256" key="1">
    <source>
        <dbReference type="SAM" id="MobiDB-lite"/>
    </source>
</evidence>
<dbReference type="PANTHER" id="PTHR43245:SF52">
    <property type="entry name" value="NAD-DEPENDENT EPIMERASE_DEHYDRATASE"/>
    <property type="match status" value="1"/>
</dbReference>
<feature type="compositionally biased region" description="Basic and acidic residues" evidence="1">
    <location>
        <begin position="7"/>
        <end position="21"/>
    </location>
</feature>
<reference evidence="4" key="1">
    <citation type="journal article" date="2019" name="Int. J. Syst. Evol. Microbiol.">
        <title>The Global Catalogue of Microorganisms (GCM) 10K type strain sequencing project: providing services to taxonomists for standard genome sequencing and annotation.</title>
        <authorList>
            <consortium name="The Broad Institute Genomics Platform"/>
            <consortium name="The Broad Institute Genome Sequencing Center for Infectious Disease"/>
            <person name="Wu L."/>
            <person name="Ma J."/>
        </authorList>
    </citation>
    <scope>NUCLEOTIDE SEQUENCE [LARGE SCALE GENOMIC DNA]</scope>
    <source>
        <strain evidence="4">JCM 8201</strain>
    </source>
</reference>
<evidence type="ECO:0000313" key="4">
    <source>
        <dbReference type="Proteomes" id="UP001501842"/>
    </source>
</evidence>
<organism evidence="3 4">
    <name type="scientific">Actinocorallia aurantiaca</name>
    <dbReference type="NCBI Taxonomy" id="46204"/>
    <lineage>
        <taxon>Bacteria</taxon>
        <taxon>Bacillati</taxon>
        <taxon>Actinomycetota</taxon>
        <taxon>Actinomycetes</taxon>
        <taxon>Streptosporangiales</taxon>
        <taxon>Thermomonosporaceae</taxon>
        <taxon>Actinocorallia</taxon>
    </lineage>
</organism>
<sequence length="377" mass="40189">MASMRASDPDDPRESPEHGECPEGSAGGGSPRVSGSARVVLVTGVSRFLGARVANTLQADPGIERVIGVDTVPPAGPLGRTEFVRVDIRTPSIAKVISSARVDTVVHLNLVTSPSGQRSATKEINVIGTMQLLGACQRSPYTRKLVVRSSAAVYGSSPKDPAVFTEDSHAAVPPSSGYAKDALEVEGYVRGLQRRRSDLTVSVLRFANFLGAGVDSPLTRYLRMPVVPTVLGFDPRLQFLHEDDGVEVLRRMTVEDHPGVFNVAGDGVLLLSQCLRRAGRQQLPLPGPAFGLVGDTGKRTGGLPGFSDELRRWLTYGRVVDTTRLVEELSWRPKYGSEAAFNEFLQAHGMSNSLPLGLFDLVTGSLPGAPGRGGGVR</sequence>
<comment type="caution">
    <text evidence="3">The sequence shown here is derived from an EMBL/GenBank/DDBJ whole genome shotgun (WGS) entry which is preliminary data.</text>
</comment>
<dbReference type="PANTHER" id="PTHR43245">
    <property type="entry name" value="BIFUNCTIONAL POLYMYXIN RESISTANCE PROTEIN ARNA"/>
    <property type="match status" value="1"/>
</dbReference>
<accession>A0ABP6GB30</accession>
<evidence type="ECO:0000259" key="2">
    <source>
        <dbReference type="Pfam" id="PF01370"/>
    </source>
</evidence>
<gene>
    <name evidence="3" type="ORF">GCM10010439_08560</name>
</gene>
<dbReference type="SUPFAM" id="SSF51735">
    <property type="entry name" value="NAD(P)-binding Rossmann-fold domains"/>
    <property type="match status" value="1"/>
</dbReference>
<feature type="region of interest" description="Disordered" evidence="1">
    <location>
        <begin position="1"/>
        <end position="34"/>
    </location>
</feature>
<proteinExistence type="predicted"/>
<dbReference type="InterPro" id="IPR036291">
    <property type="entry name" value="NAD(P)-bd_dom_sf"/>
</dbReference>
<dbReference type="Proteomes" id="UP001501842">
    <property type="component" value="Unassembled WGS sequence"/>
</dbReference>
<dbReference type="Gene3D" id="3.40.50.720">
    <property type="entry name" value="NAD(P)-binding Rossmann-like Domain"/>
    <property type="match status" value="1"/>
</dbReference>
<name>A0ABP6GB30_9ACTN</name>
<protein>
    <submittedName>
        <fullName evidence="3">NAD-dependent epimerase/dehydratase family protein</fullName>
    </submittedName>
</protein>
<feature type="domain" description="NAD-dependent epimerase/dehydratase" evidence="2">
    <location>
        <begin position="40"/>
        <end position="264"/>
    </location>
</feature>
<evidence type="ECO:0000313" key="3">
    <source>
        <dbReference type="EMBL" id="GAA2720500.1"/>
    </source>
</evidence>
<dbReference type="InterPro" id="IPR050177">
    <property type="entry name" value="Lipid_A_modif_metabolic_enz"/>
</dbReference>
<dbReference type="EMBL" id="BAAATZ010000003">
    <property type="protein sequence ID" value="GAA2720500.1"/>
    <property type="molecule type" value="Genomic_DNA"/>
</dbReference>